<reference evidence="2" key="1">
    <citation type="journal article" date="2020" name="Stud. Mycol.">
        <title>101 Dothideomycetes genomes: a test case for predicting lifestyles and emergence of pathogens.</title>
        <authorList>
            <person name="Haridas S."/>
            <person name="Albert R."/>
            <person name="Binder M."/>
            <person name="Bloem J."/>
            <person name="Labutti K."/>
            <person name="Salamov A."/>
            <person name="Andreopoulos B."/>
            <person name="Baker S."/>
            <person name="Barry K."/>
            <person name="Bills G."/>
            <person name="Bluhm B."/>
            <person name="Cannon C."/>
            <person name="Castanera R."/>
            <person name="Culley D."/>
            <person name="Daum C."/>
            <person name="Ezra D."/>
            <person name="Gonzalez J."/>
            <person name="Henrissat B."/>
            <person name="Kuo A."/>
            <person name="Liang C."/>
            <person name="Lipzen A."/>
            <person name="Lutzoni F."/>
            <person name="Magnuson J."/>
            <person name="Mondo S."/>
            <person name="Nolan M."/>
            <person name="Ohm R."/>
            <person name="Pangilinan J."/>
            <person name="Park H.-J."/>
            <person name="Ramirez L."/>
            <person name="Alfaro M."/>
            <person name="Sun H."/>
            <person name="Tritt A."/>
            <person name="Yoshinaga Y."/>
            <person name="Zwiers L.-H."/>
            <person name="Turgeon B."/>
            <person name="Goodwin S."/>
            <person name="Spatafora J."/>
            <person name="Crous P."/>
            <person name="Grigoriev I."/>
        </authorList>
    </citation>
    <scope>NUCLEOTIDE SEQUENCE</scope>
    <source>
        <strain evidence="2">CBS 133067</strain>
    </source>
</reference>
<comment type="caution">
    <text evidence="2">The sequence shown here is derived from an EMBL/GenBank/DDBJ whole genome shotgun (WGS) entry which is preliminary data.</text>
</comment>
<accession>A0A9P4M146</accession>
<dbReference type="EMBL" id="ML978135">
    <property type="protein sequence ID" value="KAF2094271.1"/>
    <property type="molecule type" value="Genomic_DNA"/>
</dbReference>
<gene>
    <name evidence="2" type="ORF">NA57DRAFT_80682</name>
</gene>
<name>A0A9P4M146_9PEZI</name>
<sequence length="126" mass="13771">MIDHCGILVAKEQFDDIVKFYVATLEPLGYKKLHEYAGMAVGLGEDGADFWIGAKGDAGGPSDRHIAFRAKDRATVKKFYDAAMTAGAKDNGEPGPRAHYHENYYGAFILDPLGNNIEACCHHPEV</sequence>
<dbReference type="Gene3D" id="3.10.180.10">
    <property type="entry name" value="2,3-Dihydroxybiphenyl 1,2-Dioxygenase, domain 1"/>
    <property type="match status" value="1"/>
</dbReference>
<dbReference type="PANTHER" id="PTHR35006">
    <property type="entry name" value="GLYOXALASE FAMILY PROTEIN (AFU_ORTHOLOGUE AFUA_5G14830)"/>
    <property type="match status" value="1"/>
</dbReference>
<dbReference type="SUPFAM" id="SSF54593">
    <property type="entry name" value="Glyoxalase/Bleomycin resistance protein/Dihydroxybiphenyl dioxygenase"/>
    <property type="match status" value="1"/>
</dbReference>
<dbReference type="OrthoDB" id="10249419at2759"/>
<dbReference type="PANTHER" id="PTHR35006:SF2">
    <property type="entry name" value="GLYOXALASE FAMILY PROTEIN (AFU_ORTHOLOGUE AFUA_5G14830)"/>
    <property type="match status" value="1"/>
</dbReference>
<feature type="domain" description="VOC" evidence="1">
    <location>
        <begin position="1"/>
        <end position="122"/>
    </location>
</feature>
<organism evidence="2 3">
    <name type="scientific">Rhizodiscina lignyota</name>
    <dbReference type="NCBI Taxonomy" id="1504668"/>
    <lineage>
        <taxon>Eukaryota</taxon>
        <taxon>Fungi</taxon>
        <taxon>Dikarya</taxon>
        <taxon>Ascomycota</taxon>
        <taxon>Pezizomycotina</taxon>
        <taxon>Dothideomycetes</taxon>
        <taxon>Pleosporomycetidae</taxon>
        <taxon>Aulographales</taxon>
        <taxon>Rhizodiscinaceae</taxon>
        <taxon>Rhizodiscina</taxon>
    </lineage>
</organism>
<dbReference type="InterPro" id="IPR029068">
    <property type="entry name" value="Glyas_Bleomycin-R_OHBP_Dase"/>
</dbReference>
<evidence type="ECO:0000313" key="2">
    <source>
        <dbReference type="EMBL" id="KAF2094271.1"/>
    </source>
</evidence>
<dbReference type="Pfam" id="PF00903">
    <property type="entry name" value="Glyoxalase"/>
    <property type="match status" value="1"/>
</dbReference>
<evidence type="ECO:0000259" key="1">
    <source>
        <dbReference type="PROSITE" id="PS51819"/>
    </source>
</evidence>
<protein>
    <submittedName>
        <fullName evidence="2">Glyoxalase/Bleomycin resistance protein/Dihydroxybiphenyl dioxygenase</fullName>
    </submittedName>
</protein>
<dbReference type="AlphaFoldDB" id="A0A9P4M146"/>
<dbReference type="InterPro" id="IPR037523">
    <property type="entry name" value="VOC_core"/>
</dbReference>
<dbReference type="Proteomes" id="UP000799772">
    <property type="component" value="Unassembled WGS sequence"/>
</dbReference>
<proteinExistence type="predicted"/>
<evidence type="ECO:0000313" key="3">
    <source>
        <dbReference type="Proteomes" id="UP000799772"/>
    </source>
</evidence>
<dbReference type="PROSITE" id="PS51819">
    <property type="entry name" value="VOC"/>
    <property type="match status" value="1"/>
</dbReference>
<dbReference type="InterPro" id="IPR004360">
    <property type="entry name" value="Glyas_Fos-R_dOase_dom"/>
</dbReference>
<keyword evidence="2" id="KW-0560">Oxidoreductase</keyword>
<keyword evidence="3" id="KW-1185">Reference proteome</keyword>
<dbReference type="CDD" id="cd07262">
    <property type="entry name" value="VOC_like"/>
    <property type="match status" value="1"/>
</dbReference>
<keyword evidence="2" id="KW-0223">Dioxygenase</keyword>
<dbReference type="GO" id="GO:0051213">
    <property type="term" value="F:dioxygenase activity"/>
    <property type="evidence" value="ECO:0007669"/>
    <property type="project" value="UniProtKB-KW"/>
</dbReference>